<dbReference type="InterPro" id="IPR001638">
    <property type="entry name" value="Solute-binding_3/MltF_N"/>
</dbReference>
<evidence type="ECO:0000256" key="1">
    <source>
        <dbReference type="SAM" id="SignalP"/>
    </source>
</evidence>
<feature type="domain" description="Solute-binding protein family 3/N-terminal" evidence="2">
    <location>
        <begin position="22"/>
        <end position="239"/>
    </location>
</feature>
<gene>
    <name evidence="3" type="ORF">EPK99_08490</name>
</gene>
<dbReference type="EMBL" id="SBIP01000002">
    <property type="protein sequence ID" value="RWX78627.1"/>
    <property type="molecule type" value="Genomic_DNA"/>
</dbReference>
<keyword evidence="4" id="KW-1185">Reference proteome</keyword>
<accession>A0A3S3RI55</accession>
<reference evidence="3 4" key="1">
    <citation type="submission" date="2019-01" db="EMBL/GenBank/DDBJ databases">
        <title>The draft genome of Rhizobium sp. 24NR.</title>
        <authorList>
            <person name="Liu L."/>
            <person name="Liang L."/>
            <person name="Shi S."/>
            <person name="Xu L."/>
            <person name="Wang X."/>
            <person name="Li L."/>
            <person name="Zhang X."/>
        </authorList>
    </citation>
    <scope>NUCLEOTIDE SEQUENCE [LARGE SCALE GENOMIC DNA]</scope>
    <source>
        <strain evidence="3 4">24NR</strain>
    </source>
</reference>
<dbReference type="SUPFAM" id="SSF53850">
    <property type="entry name" value="Periplasmic binding protein-like II"/>
    <property type="match status" value="1"/>
</dbReference>
<dbReference type="PANTHER" id="PTHR38834">
    <property type="entry name" value="PERIPLASMIC SUBSTRATE BINDING PROTEIN FAMILY 3"/>
    <property type="match status" value="1"/>
</dbReference>
<dbReference type="AlphaFoldDB" id="A0A3S3RI55"/>
<sequence>MKEALLLFAGLGVANCAFAQQSITFSTESYPPFSYRDSDGSYKGIGVEQVAIIMRDVGPPYTLEIMPWARAITLAETREWHCVFAAARTPERETRFKWVVPLYIDRSILVRHAGSNVHAGTLDEARQFTLGTHREDYTAQILKSLGFPKIDLSADIDTTLRKLLGDRIDMMPMSESVYDKLKTDGNPIEKVIVLTEQQLGIACNRNIPDDIIARMQSNLTKMIADGTQRAVEKKYGINRSQ</sequence>
<proteinExistence type="predicted"/>
<dbReference type="RefSeq" id="WP_128442604.1">
    <property type="nucleotide sequence ID" value="NZ_SBIP01000002.1"/>
</dbReference>
<comment type="caution">
    <text evidence="3">The sequence shown here is derived from an EMBL/GenBank/DDBJ whole genome shotgun (WGS) entry which is preliminary data.</text>
</comment>
<dbReference type="OrthoDB" id="8587856at2"/>
<feature type="signal peptide" evidence="1">
    <location>
        <begin position="1"/>
        <end position="19"/>
    </location>
</feature>
<organism evidence="3 4">
    <name type="scientific">Neorhizobium lilium</name>
    <dbReference type="NCBI Taxonomy" id="2503024"/>
    <lineage>
        <taxon>Bacteria</taxon>
        <taxon>Pseudomonadati</taxon>
        <taxon>Pseudomonadota</taxon>
        <taxon>Alphaproteobacteria</taxon>
        <taxon>Hyphomicrobiales</taxon>
        <taxon>Rhizobiaceae</taxon>
        <taxon>Rhizobium/Agrobacterium group</taxon>
        <taxon>Neorhizobium</taxon>
    </lineage>
</organism>
<protein>
    <submittedName>
        <fullName evidence="3">Transporter substrate-binding domain-containing protein</fullName>
    </submittedName>
</protein>
<keyword evidence="1" id="KW-0732">Signal</keyword>
<dbReference type="Gene3D" id="3.40.190.10">
    <property type="entry name" value="Periplasmic binding protein-like II"/>
    <property type="match status" value="2"/>
</dbReference>
<evidence type="ECO:0000313" key="4">
    <source>
        <dbReference type="Proteomes" id="UP000287687"/>
    </source>
</evidence>
<dbReference type="SMART" id="SM00062">
    <property type="entry name" value="PBPb"/>
    <property type="match status" value="1"/>
</dbReference>
<name>A0A3S3RI55_9HYPH</name>
<dbReference type="Proteomes" id="UP000287687">
    <property type="component" value="Unassembled WGS sequence"/>
</dbReference>
<evidence type="ECO:0000313" key="3">
    <source>
        <dbReference type="EMBL" id="RWX78627.1"/>
    </source>
</evidence>
<feature type="chain" id="PRO_5018555781" evidence="1">
    <location>
        <begin position="20"/>
        <end position="241"/>
    </location>
</feature>
<evidence type="ECO:0000259" key="2">
    <source>
        <dbReference type="SMART" id="SM00062"/>
    </source>
</evidence>
<dbReference type="PANTHER" id="PTHR38834:SF3">
    <property type="entry name" value="SOLUTE-BINDING PROTEIN FAMILY 3_N-TERMINAL DOMAIN-CONTAINING PROTEIN"/>
    <property type="match status" value="1"/>
</dbReference>
<dbReference type="Pfam" id="PF00497">
    <property type="entry name" value="SBP_bac_3"/>
    <property type="match status" value="1"/>
</dbReference>